<dbReference type="InterPro" id="IPR059166">
    <property type="entry name" value="PLD-like_cat"/>
</dbReference>
<dbReference type="Gene3D" id="3.30.870.10">
    <property type="entry name" value="Endonuclease Chain A"/>
    <property type="match status" value="2"/>
</dbReference>
<reference evidence="2 3" key="1">
    <citation type="journal article" date="2024" name="Chem. Sci.">
        <title>Discovery of megapolipeptins by genome mining of a Burkholderiales bacteria collection.</title>
        <authorList>
            <person name="Paulo B.S."/>
            <person name="Recchia M.J.J."/>
            <person name="Lee S."/>
            <person name="Fergusson C.H."/>
            <person name="Romanowski S.B."/>
            <person name="Hernandez A."/>
            <person name="Krull N."/>
            <person name="Liu D.Y."/>
            <person name="Cavanagh H."/>
            <person name="Bos A."/>
            <person name="Gray C.A."/>
            <person name="Murphy B.T."/>
            <person name="Linington R.G."/>
            <person name="Eustaquio A.S."/>
        </authorList>
    </citation>
    <scope>NUCLEOTIDE SEQUENCE [LARGE SCALE GENOMIC DNA]</scope>
    <source>
        <strain evidence="2 3">RL17-350-BIC-A</strain>
    </source>
</reference>
<accession>A0ABW9APM5</accession>
<feature type="compositionally biased region" description="Basic and acidic residues" evidence="1">
    <location>
        <begin position="551"/>
        <end position="561"/>
    </location>
</feature>
<dbReference type="EMBL" id="JAQQEZ010000007">
    <property type="protein sequence ID" value="MFM0002045.1"/>
    <property type="molecule type" value="Genomic_DNA"/>
</dbReference>
<feature type="region of interest" description="Disordered" evidence="1">
    <location>
        <begin position="464"/>
        <end position="488"/>
    </location>
</feature>
<dbReference type="RefSeq" id="WP_408177456.1">
    <property type="nucleotide sequence ID" value="NZ_JAQQEZ010000007.1"/>
</dbReference>
<comment type="caution">
    <text evidence="2">The sequence shown here is derived from an EMBL/GenBank/DDBJ whole genome shotgun (WGS) entry which is preliminary data.</text>
</comment>
<protein>
    <recommendedName>
        <fullName evidence="4">PLD phosphodiesterase domain-containing protein</fullName>
    </recommendedName>
</protein>
<evidence type="ECO:0000313" key="3">
    <source>
        <dbReference type="Proteomes" id="UP001629230"/>
    </source>
</evidence>
<evidence type="ECO:0008006" key="4">
    <source>
        <dbReference type="Google" id="ProtNLM"/>
    </source>
</evidence>
<organism evidence="2 3">
    <name type="scientific">Paraburkholderia dipogonis</name>
    <dbReference type="NCBI Taxonomy" id="1211383"/>
    <lineage>
        <taxon>Bacteria</taxon>
        <taxon>Pseudomonadati</taxon>
        <taxon>Pseudomonadota</taxon>
        <taxon>Betaproteobacteria</taxon>
        <taxon>Burkholderiales</taxon>
        <taxon>Burkholderiaceae</taxon>
        <taxon>Paraburkholderia</taxon>
    </lineage>
</organism>
<name>A0ABW9APM5_9BURK</name>
<proteinExistence type="predicted"/>
<dbReference type="Proteomes" id="UP001629230">
    <property type="component" value="Unassembled WGS sequence"/>
</dbReference>
<keyword evidence="3" id="KW-1185">Reference proteome</keyword>
<feature type="region of interest" description="Disordered" evidence="1">
    <location>
        <begin position="532"/>
        <end position="602"/>
    </location>
</feature>
<evidence type="ECO:0000313" key="2">
    <source>
        <dbReference type="EMBL" id="MFM0002045.1"/>
    </source>
</evidence>
<dbReference type="CDD" id="cd09176">
    <property type="entry name" value="PLDc_unchar6"/>
    <property type="match status" value="1"/>
</dbReference>
<dbReference type="CDD" id="cd09117">
    <property type="entry name" value="PLDc_Bfil_DEXD_like"/>
    <property type="match status" value="1"/>
</dbReference>
<feature type="compositionally biased region" description="Gly residues" evidence="1">
    <location>
        <begin position="470"/>
        <end position="480"/>
    </location>
</feature>
<gene>
    <name evidence="2" type="ORF">PQR57_13535</name>
</gene>
<evidence type="ECO:0000256" key="1">
    <source>
        <dbReference type="SAM" id="MobiDB-lite"/>
    </source>
</evidence>
<sequence length="865" mass="94830">MSIKLISLIDKARPRRALFTTFTFSISWFEAIIVPALRRWSCEQIDVLVDARYARRSTDEASGLYIGSAYRVIPVYMAKTTVFHPKLVYLEGYDDADRLVVGSANLTLSGHGKNLEVLDAISAADEPGVLGEFSDFLDGLTAKYDFSADHAEILGGYRTRIRARLPKLGPVDDSTRRAWLVHTLSRPAAEQLTEHAYRLDNPHTLTVLSPFHSPTGSPVQELADEIGVGKIRIGLDGKNPVAPFLRDGNAFDTVPGFVRADTDHFDRTLHAKCFEVEGNDGVIVMTGSVNATAQSLASTDNVEVSLVRLLDETPFAWKKLDQPKEYKACEFNVDELTARKPALQVSLTPDNRLVGQVFPAGADQQVTLEVLDGDTSRHLQQYVPMTNGAFDVRLNRTLKVDNALQLVVTGDDLYAVGWINVELDLRTDPSQRELAKASARLLAGEHRNADLDQITNWLLSLQSRLKPTGTPGGPRPGGAGPKTKAPPARKMTYAEWRKTIEEAQGSNGQPALSRNAVEAAIQWVNRDVKKRRDIPELKVPEPKNPGGPTEGKPDTPNKPDMPRGGSAPKPAPGSKPRFIASEDDEFSQQPGTSQDNDEAKETDERFLQALEAIPRGLELDARGSIVPLLVELSATQVLKLTLNTLGPVENSGRQTSQLPLIQGWLNRFARFEYSEQNREALLPLFAAMACCAAEFHGEVVLPSLKEALVRLLGRSPEAGEVLAGARLGFESDRFERLNDEGKQAVLVRAGDIEASSTNSDVLTDLIVLTLGPQSRTCPSVAPEYTPVIRALHQYQRQPDSKAFGVVPDGVQASSAPCCGGPLHSDDMTILRARRQVVCKECKRPIFYGLDPAVLEERGLTNRFKV</sequence>